<dbReference type="GO" id="GO:0008168">
    <property type="term" value="F:methyltransferase activity"/>
    <property type="evidence" value="ECO:0007669"/>
    <property type="project" value="UniProtKB-KW"/>
</dbReference>
<keyword evidence="2" id="KW-0808">Transferase</keyword>
<evidence type="ECO:0000313" key="3">
    <source>
        <dbReference type="Proteomes" id="UP000254817"/>
    </source>
</evidence>
<gene>
    <name evidence="2" type="primary">rsmI_3</name>
    <name evidence="2" type="ORF">NCTC11112_00830</name>
</gene>
<accession>A0A376MKA8</accession>
<dbReference type="InterPro" id="IPR008189">
    <property type="entry name" value="rRNA_ssu_MeTfrase_I"/>
</dbReference>
<dbReference type="EMBL" id="UGAW01000001">
    <property type="protein sequence ID" value="STG50424.1"/>
    <property type="molecule type" value="Genomic_DNA"/>
</dbReference>
<dbReference type="SUPFAM" id="SSF53790">
    <property type="entry name" value="Tetrapyrrole methylase"/>
    <property type="match status" value="1"/>
</dbReference>
<dbReference type="InterPro" id="IPR014777">
    <property type="entry name" value="4pyrrole_Mease_sub1"/>
</dbReference>
<dbReference type="GO" id="GO:0032259">
    <property type="term" value="P:methylation"/>
    <property type="evidence" value="ECO:0007669"/>
    <property type="project" value="UniProtKB-KW"/>
</dbReference>
<evidence type="ECO:0000259" key="1">
    <source>
        <dbReference type="Pfam" id="PF00590"/>
    </source>
</evidence>
<dbReference type="FunFam" id="3.40.1010.10:FF:000002">
    <property type="entry name" value="Ribosomal RNA small subunit methyltransferase I"/>
    <property type="match status" value="1"/>
</dbReference>
<reference evidence="2 3" key="1">
    <citation type="submission" date="2018-06" db="EMBL/GenBank/DDBJ databases">
        <authorList>
            <consortium name="Pathogen Informatics"/>
            <person name="Doyle S."/>
        </authorList>
    </citation>
    <scope>NUCLEOTIDE SEQUENCE [LARGE SCALE GENOMIC DNA]</scope>
    <source>
        <strain evidence="2 3">NCTC11112</strain>
    </source>
</reference>
<dbReference type="Proteomes" id="UP000254817">
    <property type="component" value="Unassembled WGS sequence"/>
</dbReference>
<dbReference type="Gene3D" id="3.40.1010.10">
    <property type="entry name" value="Cobalt-precorrin-4 Transmethylase, Domain 1"/>
    <property type="match status" value="1"/>
</dbReference>
<dbReference type="InterPro" id="IPR000878">
    <property type="entry name" value="4pyrrol_Mease"/>
</dbReference>
<organism evidence="2 3">
    <name type="scientific">Escherichia coli</name>
    <dbReference type="NCBI Taxonomy" id="562"/>
    <lineage>
        <taxon>Bacteria</taxon>
        <taxon>Pseudomonadati</taxon>
        <taxon>Pseudomonadota</taxon>
        <taxon>Gammaproteobacteria</taxon>
        <taxon>Enterobacterales</taxon>
        <taxon>Enterobacteriaceae</taxon>
        <taxon>Escherichia</taxon>
    </lineage>
</organism>
<protein>
    <submittedName>
        <fullName evidence="2">Putative methyltransferase</fullName>
        <ecNumber evidence="2">2.1.1.198</ecNumber>
    </submittedName>
</protein>
<keyword evidence="2" id="KW-0489">Methyltransferase</keyword>
<sequence>MKQHQSADNSQGQLYIVPTPIGNLADITQRALEVLQAVDLIAAEDTRHTGLLLQHFGINARLFALHDHNEQQKAETLLAKLQEGQNIALVSDAGTPLIKRSWLPSGAYLP</sequence>
<name>A0A376MKA8_ECOLX</name>
<dbReference type="InterPro" id="IPR035996">
    <property type="entry name" value="4pyrrol_Methylase_sf"/>
</dbReference>
<feature type="domain" description="Tetrapyrrole methylase" evidence="1">
    <location>
        <begin position="14"/>
        <end position="100"/>
    </location>
</feature>
<dbReference type="PANTHER" id="PTHR46111:SF1">
    <property type="entry name" value="RIBOSOMAL RNA SMALL SUBUNIT METHYLTRANSFERASE I"/>
    <property type="match status" value="1"/>
</dbReference>
<dbReference type="AlphaFoldDB" id="A0A376MKA8"/>
<proteinExistence type="predicted"/>
<dbReference type="Pfam" id="PF00590">
    <property type="entry name" value="TP_methylase"/>
    <property type="match status" value="1"/>
</dbReference>
<dbReference type="PANTHER" id="PTHR46111">
    <property type="entry name" value="RIBOSOMAL RNA SMALL SUBUNIT METHYLTRANSFERASE I"/>
    <property type="match status" value="1"/>
</dbReference>
<evidence type="ECO:0000313" key="2">
    <source>
        <dbReference type="EMBL" id="STG50424.1"/>
    </source>
</evidence>
<dbReference type="EC" id="2.1.1.198" evidence="2"/>